<sequence>MSLSLHERIGLSLAPERAVWLRLSRGLRPRLVERAVAACPPAEQGPAWRPALAALRGLLQEQRLPPRAATLVLSNHFVRYQLIPWREGLDTPEEWQALVQHAFRQVYGDAAAQWLYRWSGSGYGGPLLASAIDSELLQEAAALAQEAGLRLASVQPYLMAACNHWRGQIKVGRGAFLLAEPGRVGLACFDERGWSDLVFEPLDGDIATALPAVLPRMLLRLQRSPLPLEVFAFAGDGSAVVWPEPQTLRLRPLALPSALAALSAADRAACSMALLGD</sequence>
<protein>
    <submittedName>
        <fullName evidence="1">Uncharacterized protein</fullName>
    </submittedName>
</protein>
<dbReference type="EMBL" id="RBID01000017">
    <property type="protein sequence ID" value="RKQ55429.1"/>
    <property type="molecule type" value="Genomic_DNA"/>
</dbReference>
<dbReference type="RefSeq" id="WP_147424503.1">
    <property type="nucleotide sequence ID" value="NZ_RBID01000017.1"/>
</dbReference>
<reference evidence="1 2" key="1">
    <citation type="submission" date="2018-10" db="EMBL/GenBank/DDBJ databases">
        <title>Genomic Encyclopedia of Type Strains, Phase IV (KMG-IV): sequencing the most valuable type-strain genomes for metagenomic binning, comparative biology and taxonomic classification.</title>
        <authorList>
            <person name="Goeker M."/>
        </authorList>
    </citation>
    <scope>NUCLEOTIDE SEQUENCE [LARGE SCALE GENOMIC DNA]</scope>
    <source>
        <strain evidence="1 2">DSM 3303</strain>
    </source>
</reference>
<evidence type="ECO:0000313" key="2">
    <source>
        <dbReference type="Proteomes" id="UP000279384"/>
    </source>
</evidence>
<organism evidence="1 2">
    <name type="scientific">Vogesella indigofera</name>
    <name type="common">Pseudomonas indigofera</name>
    <dbReference type="NCBI Taxonomy" id="45465"/>
    <lineage>
        <taxon>Bacteria</taxon>
        <taxon>Pseudomonadati</taxon>
        <taxon>Pseudomonadota</taxon>
        <taxon>Betaproteobacteria</taxon>
        <taxon>Neisseriales</taxon>
        <taxon>Chromobacteriaceae</taxon>
        <taxon>Vogesella</taxon>
    </lineage>
</organism>
<dbReference type="Proteomes" id="UP000279384">
    <property type="component" value="Unassembled WGS sequence"/>
</dbReference>
<evidence type="ECO:0000313" key="1">
    <source>
        <dbReference type="EMBL" id="RKQ55429.1"/>
    </source>
</evidence>
<proteinExistence type="predicted"/>
<accession>A0A495B385</accession>
<comment type="caution">
    <text evidence="1">The sequence shown here is derived from an EMBL/GenBank/DDBJ whole genome shotgun (WGS) entry which is preliminary data.</text>
</comment>
<gene>
    <name evidence="1" type="ORF">C8E02_2807</name>
</gene>
<name>A0A495B385_VOGIN</name>
<dbReference type="AlphaFoldDB" id="A0A495B385"/>